<sequence length="433" mass="42005">MAADEEVEDAWGGLRGGGGSRRGQERVNGRRGDVGGDVRRDVVAGGGFSCGDGVTAASDLPAGLRCGICFSEAAACSFFVFQLSVRSFSAVRGGVTARDGSERAAWSESRAVAGTRPGTAADEAEGVAVGGAKTLVGEAEAAGAAMRETTTGAATGGVEAIDNAEAETGGAEAVADAGVEETSEGTAADETKAAVADEAEAAAAGGANSAAAAGDAGDTTVDETGMTMEGGGTVGEAGRAGAWADAATDGTGCETAVDETGAMATGRAGGAMAMATGRAEALEGEATIDRVGGAGTAGTTGAGDVRAITGDAGRAETAGTTDKAGEAEAMVHDVGTEAGGGMGVGKGSSRREIVLRSSGWSPSQNSSSQSSWDRRRKVQGIPVIVPVGNRHDGGTDAATKDGGLAVEPREGATDAAAAAGVGEMMGGQDSDER</sequence>
<proteinExistence type="predicted"/>
<accession>A0ACC0U5G7</accession>
<organism evidence="1 2">
    <name type="scientific">Russula earlei</name>
    <dbReference type="NCBI Taxonomy" id="71964"/>
    <lineage>
        <taxon>Eukaryota</taxon>
        <taxon>Fungi</taxon>
        <taxon>Dikarya</taxon>
        <taxon>Basidiomycota</taxon>
        <taxon>Agaricomycotina</taxon>
        <taxon>Agaricomycetes</taxon>
        <taxon>Russulales</taxon>
        <taxon>Russulaceae</taxon>
        <taxon>Russula</taxon>
    </lineage>
</organism>
<dbReference type="EMBL" id="JAGFNK010000156">
    <property type="protein sequence ID" value="KAI9463770.1"/>
    <property type="molecule type" value="Genomic_DNA"/>
</dbReference>
<protein>
    <submittedName>
        <fullName evidence="1">Uncharacterized protein</fullName>
    </submittedName>
</protein>
<evidence type="ECO:0000313" key="2">
    <source>
        <dbReference type="Proteomes" id="UP001207468"/>
    </source>
</evidence>
<reference evidence="1" key="1">
    <citation type="submission" date="2021-03" db="EMBL/GenBank/DDBJ databases">
        <title>Evolutionary priming and transition to the ectomycorrhizal habit in an iconic lineage of mushroom-forming fungi: is preadaptation a requirement?</title>
        <authorList>
            <consortium name="DOE Joint Genome Institute"/>
            <person name="Looney B.P."/>
            <person name="Miyauchi S."/>
            <person name="Morin E."/>
            <person name="Drula E."/>
            <person name="Courty P.E."/>
            <person name="Chicoki N."/>
            <person name="Fauchery L."/>
            <person name="Kohler A."/>
            <person name="Kuo A."/>
            <person name="LaButti K."/>
            <person name="Pangilinan J."/>
            <person name="Lipzen A."/>
            <person name="Riley R."/>
            <person name="Andreopoulos W."/>
            <person name="He G."/>
            <person name="Johnson J."/>
            <person name="Barry K.W."/>
            <person name="Grigoriev I.V."/>
            <person name="Nagy L."/>
            <person name="Hibbett D."/>
            <person name="Henrissat B."/>
            <person name="Matheny P.B."/>
            <person name="Labbe J."/>
            <person name="Martin A.F."/>
        </authorList>
    </citation>
    <scope>NUCLEOTIDE SEQUENCE</scope>
    <source>
        <strain evidence="1">BPL698</strain>
    </source>
</reference>
<keyword evidence="2" id="KW-1185">Reference proteome</keyword>
<dbReference type="Proteomes" id="UP001207468">
    <property type="component" value="Unassembled WGS sequence"/>
</dbReference>
<comment type="caution">
    <text evidence="1">The sequence shown here is derived from an EMBL/GenBank/DDBJ whole genome shotgun (WGS) entry which is preliminary data.</text>
</comment>
<gene>
    <name evidence="1" type="ORF">F5148DRAFT_1150254</name>
</gene>
<evidence type="ECO:0000313" key="1">
    <source>
        <dbReference type="EMBL" id="KAI9463770.1"/>
    </source>
</evidence>
<name>A0ACC0U5G7_9AGAM</name>